<feature type="domain" description="EamA" evidence="2">
    <location>
        <begin position="151"/>
        <end position="276"/>
    </location>
</feature>
<accession>A0ABY7VNW2</accession>
<dbReference type="PANTHER" id="PTHR22911">
    <property type="entry name" value="ACYL-MALONYL CONDENSING ENZYME-RELATED"/>
    <property type="match status" value="1"/>
</dbReference>
<name>A0ABY7VNW2_9GAMM</name>
<feature type="transmembrane region" description="Helical" evidence="1">
    <location>
        <begin position="66"/>
        <end position="86"/>
    </location>
</feature>
<feature type="transmembrane region" description="Helical" evidence="1">
    <location>
        <begin position="181"/>
        <end position="198"/>
    </location>
</feature>
<feature type="transmembrane region" description="Helical" evidence="1">
    <location>
        <begin position="36"/>
        <end position="54"/>
    </location>
</feature>
<keyword evidence="1" id="KW-1133">Transmembrane helix</keyword>
<dbReference type="SUPFAM" id="SSF103481">
    <property type="entry name" value="Multidrug resistance efflux transporter EmrE"/>
    <property type="match status" value="2"/>
</dbReference>
<dbReference type="InterPro" id="IPR037185">
    <property type="entry name" value="EmrE-like"/>
</dbReference>
<dbReference type="PANTHER" id="PTHR22911:SF79">
    <property type="entry name" value="MOBA-LIKE NTP TRANSFERASE DOMAIN-CONTAINING PROTEIN"/>
    <property type="match status" value="1"/>
</dbReference>
<sequence length="306" mass="32932">MTPPKLSFILLAITSAICMGTIGTLARFAALPAEHITFYRLFLGALCLLVYMLASSKRSQILHKPGKRTLINGAMLAGFMFFYIQAMNYTSMANAVMLIYLAPLVSAVFAHFIFKERLAFANVLIIAIALLGFAMMMQFSVANSGNKKEILGLFYGVLSLLTYSAFMLINRKPDKSTPYQSTLVQLVTGALCLLPLMLASRPEISANQALWLLAIGIIPGFIAILCAVKALRNLPAVTFGTLAYVEPVAVVCFAWFLFAETLNLLQLTGCTLIILAGIAQGVLMQRAGSKAGPGVTLTDKASSPSA</sequence>
<keyword evidence="1" id="KW-0812">Transmembrane</keyword>
<evidence type="ECO:0000256" key="1">
    <source>
        <dbReference type="SAM" id="Phobius"/>
    </source>
</evidence>
<feature type="transmembrane region" description="Helical" evidence="1">
    <location>
        <begin position="264"/>
        <end position="283"/>
    </location>
</feature>
<organism evidence="3 4">
    <name type="scientific">Thalassomonas haliotis</name>
    <dbReference type="NCBI Taxonomy" id="485448"/>
    <lineage>
        <taxon>Bacteria</taxon>
        <taxon>Pseudomonadati</taxon>
        <taxon>Pseudomonadota</taxon>
        <taxon>Gammaproteobacteria</taxon>
        <taxon>Alteromonadales</taxon>
        <taxon>Colwelliaceae</taxon>
        <taxon>Thalassomonas</taxon>
    </lineage>
</organism>
<evidence type="ECO:0000259" key="2">
    <source>
        <dbReference type="Pfam" id="PF00892"/>
    </source>
</evidence>
<feature type="transmembrane region" description="Helical" evidence="1">
    <location>
        <begin position="92"/>
        <end position="112"/>
    </location>
</feature>
<evidence type="ECO:0000313" key="3">
    <source>
        <dbReference type="EMBL" id="WDE14500.1"/>
    </source>
</evidence>
<dbReference type="Pfam" id="PF00892">
    <property type="entry name" value="EamA"/>
    <property type="match status" value="2"/>
</dbReference>
<evidence type="ECO:0000313" key="4">
    <source>
        <dbReference type="Proteomes" id="UP001215231"/>
    </source>
</evidence>
<protein>
    <submittedName>
        <fullName evidence="3">EamA family transporter</fullName>
    </submittedName>
</protein>
<keyword evidence="4" id="KW-1185">Reference proteome</keyword>
<dbReference type="Proteomes" id="UP001215231">
    <property type="component" value="Chromosome"/>
</dbReference>
<gene>
    <name evidence="3" type="ORF">H3N35_11345</name>
</gene>
<reference evidence="3 4" key="1">
    <citation type="journal article" date="2022" name="Mar. Drugs">
        <title>Bioassay-Guided Fractionation Leads to the Detection of Cholic Acid Generated by the Rare Thalassomonas sp.</title>
        <authorList>
            <person name="Pheiffer F."/>
            <person name="Schneider Y.K."/>
            <person name="Hansen E.H."/>
            <person name="Andersen J.H."/>
            <person name="Isaksson J."/>
            <person name="Busche T."/>
            <person name="R C."/>
            <person name="Kalinowski J."/>
            <person name="Zyl L.V."/>
            <person name="Trindade M."/>
        </authorList>
    </citation>
    <scope>NUCLEOTIDE SEQUENCE [LARGE SCALE GENOMIC DNA]</scope>
    <source>
        <strain evidence="3 4">A5K-61T</strain>
    </source>
</reference>
<dbReference type="Gene3D" id="1.10.3730.20">
    <property type="match status" value="1"/>
</dbReference>
<dbReference type="EMBL" id="CP059693">
    <property type="protein sequence ID" value="WDE14500.1"/>
    <property type="molecule type" value="Genomic_DNA"/>
</dbReference>
<feature type="transmembrane region" description="Helical" evidence="1">
    <location>
        <begin position="235"/>
        <end position="258"/>
    </location>
</feature>
<feature type="transmembrane region" description="Helical" evidence="1">
    <location>
        <begin position="210"/>
        <end position="228"/>
    </location>
</feature>
<dbReference type="InterPro" id="IPR000620">
    <property type="entry name" value="EamA_dom"/>
</dbReference>
<keyword evidence="1" id="KW-0472">Membrane</keyword>
<feature type="transmembrane region" description="Helical" evidence="1">
    <location>
        <begin position="119"/>
        <end position="138"/>
    </location>
</feature>
<proteinExistence type="predicted"/>
<feature type="domain" description="EamA" evidence="2">
    <location>
        <begin position="8"/>
        <end position="137"/>
    </location>
</feature>
<dbReference type="RefSeq" id="WP_274054965.1">
    <property type="nucleotide sequence ID" value="NZ_CP059693.1"/>
</dbReference>
<feature type="transmembrane region" description="Helical" evidence="1">
    <location>
        <begin position="150"/>
        <end position="169"/>
    </location>
</feature>